<dbReference type="EMBL" id="BCWF01000021">
    <property type="protein sequence ID" value="GAT27383.1"/>
    <property type="molecule type" value="Genomic_DNA"/>
</dbReference>
<feature type="compositionally biased region" description="Basic and acidic residues" evidence="1">
    <location>
        <begin position="8"/>
        <end position="18"/>
    </location>
</feature>
<accession>A0A146FQP8</accession>
<dbReference type="Proteomes" id="UP000075230">
    <property type="component" value="Unassembled WGS sequence"/>
</dbReference>
<name>A0A146FQP8_ASPKA</name>
<reference evidence="3" key="2">
    <citation type="submission" date="2016-02" db="EMBL/GenBank/DDBJ databases">
        <title>Genome sequencing of Aspergillus luchuensis NBRC 4314.</title>
        <authorList>
            <person name="Yamada O."/>
        </authorList>
    </citation>
    <scope>NUCLEOTIDE SEQUENCE [LARGE SCALE GENOMIC DNA]</scope>
    <source>
        <strain evidence="3">RIB 2604</strain>
    </source>
</reference>
<sequence>MAANTDSPHLDREQDTRVESATTMVTGHPEEEMLCGIRTTVLNPIQFFLPQPFLG</sequence>
<comment type="caution">
    <text evidence="2">The sequence shown here is derived from an EMBL/GenBank/DDBJ whole genome shotgun (WGS) entry which is preliminary data.</text>
</comment>
<organism evidence="2 3">
    <name type="scientific">Aspergillus kawachii</name>
    <name type="common">White koji mold</name>
    <name type="synonym">Aspergillus awamori var. kawachi</name>
    <dbReference type="NCBI Taxonomy" id="1069201"/>
    <lineage>
        <taxon>Eukaryota</taxon>
        <taxon>Fungi</taxon>
        <taxon>Dikarya</taxon>
        <taxon>Ascomycota</taxon>
        <taxon>Pezizomycotina</taxon>
        <taxon>Eurotiomycetes</taxon>
        <taxon>Eurotiomycetidae</taxon>
        <taxon>Eurotiales</taxon>
        <taxon>Aspergillaceae</taxon>
        <taxon>Aspergillus</taxon>
        <taxon>Aspergillus subgen. Circumdati</taxon>
    </lineage>
</organism>
<evidence type="ECO:0000256" key="1">
    <source>
        <dbReference type="SAM" id="MobiDB-lite"/>
    </source>
</evidence>
<gene>
    <name evidence="2" type="ORF">RIB2604_02110740</name>
</gene>
<dbReference type="AlphaFoldDB" id="A0A146FQP8"/>
<protein>
    <submittedName>
        <fullName evidence="2">Uncharacterized protein</fullName>
    </submittedName>
</protein>
<evidence type="ECO:0000313" key="3">
    <source>
        <dbReference type="Proteomes" id="UP000075230"/>
    </source>
</evidence>
<reference evidence="2 3" key="1">
    <citation type="journal article" date="2016" name="DNA Res.">
        <title>Genome sequence of Aspergillus luchuensis NBRC 4314.</title>
        <authorList>
            <person name="Yamada O."/>
            <person name="Machida M."/>
            <person name="Hosoyama A."/>
            <person name="Goto M."/>
            <person name="Takahashi T."/>
            <person name="Futagami T."/>
            <person name="Yamagata Y."/>
            <person name="Takeuchi M."/>
            <person name="Kobayashi T."/>
            <person name="Koike H."/>
            <person name="Abe K."/>
            <person name="Asai K."/>
            <person name="Arita M."/>
            <person name="Fujita N."/>
            <person name="Fukuda K."/>
            <person name="Higa K."/>
            <person name="Horikawa H."/>
            <person name="Ishikawa T."/>
            <person name="Jinno K."/>
            <person name="Kato Y."/>
            <person name="Kirimura K."/>
            <person name="Mizutani O."/>
            <person name="Nakasone K."/>
            <person name="Sano M."/>
            <person name="Shiraishi Y."/>
            <person name="Tsukahara M."/>
            <person name="Gomi K."/>
        </authorList>
    </citation>
    <scope>NUCLEOTIDE SEQUENCE [LARGE SCALE GENOMIC DNA]</scope>
    <source>
        <strain evidence="2 3">RIB 2604</strain>
    </source>
</reference>
<evidence type="ECO:0000313" key="2">
    <source>
        <dbReference type="EMBL" id="GAT27383.1"/>
    </source>
</evidence>
<feature type="region of interest" description="Disordered" evidence="1">
    <location>
        <begin position="1"/>
        <end position="29"/>
    </location>
</feature>
<proteinExistence type="predicted"/>